<evidence type="ECO:0000256" key="2">
    <source>
        <dbReference type="ARBA" id="ARBA00022448"/>
    </source>
</evidence>
<keyword evidence="2" id="KW-0813">Transport</keyword>
<comment type="caution">
    <text evidence="6">The sequence shown here is derived from an EMBL/GenBank/DDBJ whole genome shotgun (WGS) entry which is preliminary data.</text>
</comment>
<dbReference type="Gene3D" id="3.40.190.10">
    <property type="entry name" value="Periplasmic binding protein-like II"/>
    <property type="match status" value="2"/>
</dbReference>
<protein>
    <submittedName>
        <fullName evidence="6">Phosphonate ABC transporter substrate-binding protein</fullName>
    </submittedName>
</protein>
<reference evidence="6 7" key="1">
    <citation type="submission" date="2016-01" db="EMBL/GenBank/DDBJ databases">
        <title>Mycobacterium immunogenum strain CD11_6 genome sequencing and assembly.</title>
        <authorList>
            <person name="Kaur G."/>
            <person name="Nair G.R."/>
            <person name="Mayilraj S."/>
        </authorList>
    </citation>
    <scope>NUCLEOTIDE SEQUENCE [LARGE SCALE GENOMIC DNA]</scope>
    <source>
        <strain evidence="6 7">CD11-6</strain>
    </source>
</reference>
<dbReference type="EMBL" id="LQYE01000013">
    <property type="protein sequence ID" value="OAT68623.1"/>
    <property type="molecule type" value="Genomic_DNA"/>
</dbReference>
<dbReference type="GO" id="GO:0030975">
    <property type="term" value="F:thiamine binding"/>
    <property type="evidence" value="ECO:0007669"/>
    <property type="project" value="TreeGrafter"/>
</dbReference>
<dbReference type="GO" id="GO:0015888">
    <property type="term" value="P:thiamine transport"/>
    <property type="evidence" value="ECO:0007669"/>
    <property type="project" value="TreeGrafter"/>
</dbReference>
<dbReference type="AlphaFoldDB" id="A0A179VC99"/>
<dbReference type="SUPFAM" id="SSF53850">
    <property type="entry name" value="Periplasmic binding protein-like II"/>
    <property type="match status" value="1"/>
</dbReference>
<evidence type="ECO:0000256" key="3">
    <source>
        <dbReference type="ARBA" id="ARBA00022729"/>
    </source>
</evidence>
<dbReference type="PANTHER" id="PTHR30006">
    <property type="entry name" value="THIAMINE-BINDING PERIPLASMIC PROTEIN-RELATED"/>
    <property type="match status" value="1"/>
</dbReference>
<dbReference type="NCBIfam" id="NF011620">
    <property type="entry name" value="PRK15046.1"/>
    <property type="match status" value="1"/>
</dbReference>
<evidence type="ECO:0000313" key="7">
    <source>
        <dbReference type="Proteomes" id="UP000186919"/>
    </source>
</evidence>
<comment type="subcellular location">
    <subcellularLocation>
        <location evidence="1">Periplasm</location>
    </subcellularLocation>
</comment>
<feature type="chain" id="PRO_5008107897" evidence="5">
    <location>
        <begin position="20"/>
        <end position="340"/>
    </location>
</feature>
<evidence type="ECO:0000256" key="4">
    <source>
        <dbReference type="ARBA" id="ARBA00022764"/>
    </source>
</evidence>
<evidence type="ECO:0000256" key="5">
    <source>
        <dbReference type="SAM" id="SignalP"/>
    </source>
</evidence>
<dbReference type="Pfam" id="PF13531">
    <property type="entry name" value="SBP_bac_11"/>
    <property type="match status" value="1"/>
</dbReference>
<feature type="signal peptide" evidence="5">
    <location>
        <begin position="1"/>
        <end position="19"/>
    </location>
</feature>
<organism evidence="6 7">
    <name type="scientific">Mycobacteroides immunogenum</name>
    <dbReference type="NCBI Taxonomy" id="83262"/>
    <lineage>
        <taxon>Bacteria</taxon>
        <taxon>Bacillati</taxon>
        <taxon>Actinomycetota</taxon>
        <taxon>Actinomycetes</taxon>
        <taxon>Mycobacteriales</taxon>
        <taxon>Mycobacteriaceae</taxon>
        <taxon>Mycobacteroides</taxon>
    </lineage>
</organism>
<sequence length="340" mass="35970">MRMSIWVLLALAAVSTVSACGGTGGGNGPDSVTVYSADGLGQWYRARFAEFTQKTGISVNLVEAGSAEVVSRVAKEKANPQADLLVTLPPFIQKAADSGLLADAGVDFSVIAENNRDKDGRYVAIVDNYLTFIAHPLAALKDARWDDFLDPRLKGKVQYSTPGQAGDGTAMLVLLQHLMGDQDALDYLGKLQHNNVGPSSSTGKLQPKVSNAELWVANGDVQMNLASIRDDHSNFSVFIPATGDGRRATISLPYAAGITDGAPHVGNARNLLGYLLSVPVQQTVSRDALGMPVRADVKPESGPGTPAKVLEGVDIWHPDWDRVVATLDASLSAYQNATGS</sequence>
<dbReference type="GO" id="GO:0030288">
    <property type="term" value="C:outer membrane-bounded periplasmic space"/>
    <property type="evidence" value="ECO:0007669"/>
    <property type="project" value="TreeGrafter"/>
</dbReference>
<evidence type="ECO:0000256" key="1">
    <source>
        <dbReference type="ARBA" id="ARBA00004418"/>
    </source>
</evidence>
<dbReference type="PANTHER" id="PTHR30006:SF3">
    <property type="entry name" value="THIAMINE-BINDING PERIPLASMIC PROTEIN"/>
    <property type="match status" value="1"/>
</dbReference>
<keyword evidence="3 5" id="KW-0732">Signal</keyword>
<gene>
    <name evidence="6" type="ORF">AWB85_23880</name>
</gene>
<evidence type="ECO:0000313" key="6">
    <source>
        <dbReference type="EMBL" id="OAT68623.1"/>
    </source>
</evidence>
<proteinExistence type="predicted"/>
<keyword evidence="4" id="KW-0574">Periplasm</keyword>
<dbReference type="PROSITE" id="PS51257">
    <property type="entry name" value="PROKAR_LIPOPROTEIN"/>
    <property type="match status" value="1"/>
</dbReference>
<name>A0A179VC99_9MYCO</name>
<dbReference type="Proteomes" id="UP000186919">
    <property type="component" value="Unassembled WGS sequence"/>
</dbReference>
<accession>A0A179VC99</accession>
<dbReference type="GO" id="GO:0030976">
    <property type="term" value="F:thiamine pyrophosphate binding"/>
    <property type="evidence" value="ECO:0007669"/>
    <property type="project" value="TreeGrafter"/>
</dbReference>